<dbReference type="KEGG" id="acan:ACA1_330370"/>
<sequence length="374" mass="42977">WRGLPRRQRLRKSERKGQWRKRTLSSGTEHKKAAAPPQASAPGEEQERMKKKLWRPAWCHGRGWGLLESLDPDTGLCVLSFLDTEDLVRQRAVSRRWGDLASADCLWKPRFLSLYGPPFLNGKEEGKAWFGRYAEVSRGMLRMPRDQDARFPSTLTDWESVWEGDPAADEDEDGEFEITDAQFSVVALPHLHHQSEVGLRHHRMALHLAFLHTNGHVPRLTDRVRIGTTTKHATITLARFCYAVSNKKRSELLEQLGLPSVGDEKKDEIYLSPDVGEESDFKPFVRLRIPPPATTFAPGERPIYSFVDEHAETFGRPDDLGIGYQFDSDKRRGWAPGFFNASFAWYSYGCFTTLHNTARREIFVIKTRERKAIW</sequence>
<dbReference type="Proteomes" id="UP000011083">
    <property type="component" value="Unassembled WGS sequence"/>
</dbReference>
<dbReference type="SMART" id="SM00256">
    <property type="entry name" value="FBOX"/>
    <property type="match status" value="1"/>
</dbReference>
<dbReference type="VEuPathDB" id="AmoebaDB:ACA1_330370"/>
<gene>
    <name evidence="3" type="ORF">ACA1_330370</name>
</gene>
<dbReference type="Pfam" id="PF12937">
    <property type="entry name" value="F-box-like"/>
    <property type="match status" value="1"/>
</dbReference>
<accession>L8GI93</accession>
<feature type="non-terminal residue" evidence="3">
    <location>
        <position position="374"/>
    </location>
</feature>
<dbReference type="OrthoDB" id="3219396at2759"/>
<feature type="compositionally biased region" description="Basic residues" evidence="1">
    <location>
        <begin position="1"/>
        <end position="23"/>
    </location>
</feature>
<evidence type="ECO:0000259" key="2">
    <source>
        <dbReference type="SMART" id="SM00256"/>
    </source>
</evidence>
<feature type="domain" description="F-box" evidence="2">
    <location>
        <begin position="70"/>
        <end position="110"/>
    </location>
</feature>
<keyword evidence="4" id="KW-1185">Reference proteome</keyword>
<organism evidence="3 4">
    <name type="scientific">Acanthamoeba castellanii (strain ATCC 30010 / Neff)</name>
    <dbReference type="NCBI Taxonomy" id="1257118"/>
    <lineage>
        <taxon>Eukaryota</taxon>
        <taxon>Amoebozoa</taxon>
        <taxon>Discosea</taxon>
        <taxon>Longamoebia</taxon>
        <taxon>Centramoebida</taxon>
        <taxon>Acanthamoebidae</taxon>
        <taxon>Acanthamoeba</taxon>
    </lineage>
</organism>
<evidence type="ECO:0000313" key="3">
    <source>
        <dbReference type="EMBL" id="ELR12473.1"/>
    </source>
</evidence>
<dbReference type="SUPFAM" id="SSF81383">
    <property type="entry name" value="F-box domain"/>
    <property type="match status" value="1"/>
</dbReference>
<dbReference type="Gene3D" id="1.20.1280.50">
    <property type="match status" value="1"/>
</dbReference>
<dbReference type="RefSeq" id="XP_004334486.1">
    <property type="nucleotide sequence ID" value="XM_004334438.1"/>
</dbReference>
<evidence type="ECO:0000313" key="4">
    <source>
        <dbReference type="Proteomes" id="UP000011083"/>
    </source>
</evidence>
<dbReference type="EMBL" id="KB008114">
    <property type="protein sequence ID" value="ELR12473.1"/>
    <property type="molecule type" value="Genomic_DNA"/>
</dbReference>
<dbReference type="InterPro" id="IPR001810">
    <property type="entry name" value="F-box_dom"/>
</dbReference>
<protein>
    <submittedName>
        <fullName evidence="3">Fbox domain containing protein</fullName>
    </submittedName>
</protein>
<evidence type="ECO:0000256" key="1">
    <source>
        <dbReference type="SAM" id="MobiDB-lite"/>
    </source>
</evidence>
<feature type="region of interest" description="Disordered" evidence="1">
    <location>
        <begin position="1"/>
        <end position="47"/>
    </location>
</feature>
<dbReference type="AlphaFoldDB" id="L8GI93"/>
<reference evidence="3 4" key="1">
    <citation type="journal article" date="2013" name="Genome Biol.">
        <title>Genome of Acanthamoeba castellanii highlights extensive lateral gene transfer and early evolution of tyrosine kinase signaling.</title>
        <authorList>
            <person name="Clarke M."/>
            <person name="Lohan A.J."/>
            <person name="Liu B."/>
            <person name="Lagkouvardos I."/>
            <person name="Roy S."/>
            <person name="Zafar N."/>
            <person name="Bertelli C."/>
            <person name="Schilde C."/>
            <person name="Kianianmomeni A."/>
            <person name="Burglin T.R."/>
            <person name="Frech C."/>
            <person name="Turcotte B."/>
            <person name="Kopec K.O."/>
            <person name="Synnott J.M."/>
            <person name="Choo C."/>
            <person name="Paponov I."/>
            <person name="Finkler A."/>
            <person name="Soon Heng Tan C."/>
            <person name="Hutchins A.P."/>
            <person name="Weinmeier T."/>
            <person name="Rattei T."/>
            <person name="Chu J.S."/>
            <person name="Gimenez G."/>
            <person name="Irimia M."/>
            <person name="Rigden D.J."/>
            <person name="Fitzpatrick D.A."/>
            <person name="Lorenzo-Morales J."/>
            <person name="Bateman A."/>
            <person name="Chiu C.H."/>
            <person name="Tang P."/>
            <person name="Hegemann P."/>
            <person name="Fromm H."/>
            <person name="Raoult D."/>
            <person name="Greub G."/>
            <person name="Miranda-Saavedra D."/>
            <person name="Chen N."/>
            <person name="Nash P."/>
            <person name="Ginger M.L."/>
            <person name="Horn M."/>
            <person name="Schaap P."/>
            <person name="Caler L."/>
            <person name="Loftus B."/>
        </authorList>
    </citation>
    <scope>NUCLEOTIDE SEQUENCE [LARGE SCALE GENOMIC DNA]</scope>
    <source>
        <strain evidence="3 4">Neff</strain>
    </source>
</reference>
<dbReference type="InterPro" id="IPR036047">
    <property type="entry name" value="F-box-like_dom_sf"/>
</dbReference>
<name>L8GI93_ACACF</name>
<proteinExistence type="predicted"/>
<dbReference type="GeneID" id="14912973"/>